<dbReference type="Pfam" id="PF00127">
    <property type="entry name" value="Copper-bind"/>
    <property type="match status" value="1"/>
</dbReference>
<dbReference type="InterPro" id="IPR052721">
    <property type="entry name" value="ET_Amicyanin"/>
</dbReference>
<reference evidence="5" key="1">
    <citation type="journal article" date="2014" name="Genome Biol. Evol.">
        <title>Pangenome evidence for extensive interdomain horizontal transfer affecting lineage core and shell genes in uncultured planktonic thaumarchaeota and euryarchaeota.</title>
        <authorList>
            <person name="Deschamps P."/>
            <person name="Zivanovic Y."/>
            <person name="Moreira D."/>
            <person name="Rodriguez-Valera F."/>
            <person name="Lopez-Garcia P."/>
        </authorList>
    </citation>
    <scope>NUCLEOTIDE SEQUENCE</scope>
</reference>
<dbReference type="InterPro" id="IPR008972">
    <property type="entry name" value="Cupredoxin"/>
</dbReference>
<feature type="transmembrane region" description="Helical" evidence="3">
    <location>
        <begin position="39"/>
        <end position="56"/>
    </location>
</feature>
<dbReference type="Gene3D" id="2.60.40.420">
    <property type="entry name" value="Cupredoxins - blue copper proteins"/>
    <property type="match status" value="2"/>
</dbReference>
<feature type="transmembrane region" description="Helical" evidence="3">
    <location>
        <begin position="68"/>
        <end position="87"/>
    </location>
</feature>
<sequence length="365" mass="38847">MSNWELVMPGGGLTAVGMAGIVISYSGVAHTFIDGMHALTGLLFFFGLIFLGAGILDGGVSTSNRTKATVLVIISIVLGFGGAAFIGNTSTTLPTIAGILIMITIPGIVIAYMSMKMPQYVKPVGLIFIFAIALGITVFFGFGLLGPTGYLIPEMEDITEEITEIVVPTSPIFAISILAGSANQGAPDYGPDNALVEQGYVIEWTNHDEVVHTVTSSLDFGETFDSGLIDAGSTFQIDTANLALGAYEYMCIVHPWMIATFVVEEPKGSVVEIINIPTGAGNNVEGQIFYDPQDVSVMKETVVLWNNNDEVAHTVTSSLDFGDTFDSGLIDAGSTFQIDTTGLETDTYEYFCIVHPWMIGSITVE</sequence>
<dbReference type="GO" id="GO:0005507">
    <property type="term" value="F:copper ion binding"/>
    <property type="evidence" value="ECO:0007669"/>
    <property type="project" value="InterPro"/>
</dbReference>
<keyword evidence="3" id="KW-1133">Transmembrane helix</keyword>
<dbReference type="PANTHER" id="PTHR36507:SF1">
    <property type="entry name" value="BLL1555 PROTEIN"/>
    <property type="match status" value="1"/>
</dbReference>
<dbReference type="AlphaFoldDB" id="A0A075GB85"/>
<dbReference type="GO" id="GO:0009055">
    <property type="term" value="F:electron transfer activity"/>
    <property type="evidence" value="ECO:0007669"/>
    <property type="project" value="InterPro"/>
</dbReference>
<evidence type="ECO:0000256" key="2">
    <source>
        <dbReference type="ARBA" id="ARBA00023008"/>
    </source>
</evidence>
<organism evidence="5">
    <name type="scientific">uncultured marine thaumarchaeote KM3_146_F08</name>
    <dbReference type="NCBI Taxonomy" id="1456012"/>
    <lineage>
        <taxon>Archaea</taxon>
        <taxon>Nitrososphaerota</taxon>
        <taxon>environmental samples</taxon>
    </lineage>
</organism>
<dbReference type="PANTHER" id="PTHR36507">
    <property type="entry name" value="BLL1555 PROTEIN"/>
    <property type="match status" value="1"/>
</dbReference>
<evidence type="ECO:0000313" key="5">
    <source>
        <dbReference type="EMBL" id="AIF01341.1"/>
    </source>
</evidence>
<name>A0A075GB85_9ARCH</name>
<feature type="transmembrane region" description="Helical" evidence="3">
    <location>
        <begin position="93"/>
        <end position="112"/>
    </location>
</feature>
<accession>A0A075GB85</accession>
<evidence type="ECO:0000256" key="1">
    <source>
        <dbReference type="ARBA" id="ARBA00022723"/>
    </source>
</evidence>
<keyword evidence="3" id="KW-0472">Membrane</keyword>
<feature type="domain" description="Blue (type 1) copper" evidence="4">
    <location>
        <begin position="285"/>
        <end position="365"/>
    </location>
</feature>
<feature type="transmembrane region" description="Helical" evidence="3">
    <location>
        <begin position="124"/>
        <end position="145"/>
    </location>
</feature>
<evidence type="ECO:0000256" key="3">
    <source>
        <dbReference type="SAM" id="Phobius"/>
    </source>
</evidence>
<dbReference type="EMBL" id="KF900618">
    <property type="protein sequence ID" value="AIF01341.1"/>
    <property type="molecule type" value="Genomic_DNA"/>
</dbReference>
<dbReference type="InterPro" id="IPR000923">
    <property type="entry name" value="BlueCu_1"/>
</dbReference>
<proteinExistence type="predicted"/>
<evidence type="ECO:0000259" key="4">
    <source>
        <dbReference type="Pfam" id="PF00127"/>
    </source>
</evidence>
<keyword evidence="2" id="KW-0186">Copper</keyword>
<feature type="transmembrane region" description="Helical" evidence="3">
    <location>
        <begin position="12"/>
        <end position="33"/>
    </location>
</feature>
<protein>
    <submittedName>
        <fullName evidence="5">Blue (Type1) copper domain-containing protein</fullName>
    </submittedName>
</protein>
<dbReference type="SUPFAM" id="SSF49503">
    <property type="entry name" value="Cupredoxins"/>
    <property type="match status" value="2"/>
</dbReference>
<keyword evidence="1" id="KW-0479">Metal-binding</keyword>
<keyword evidence="3" id="KW-0812">Transmembrane</keyword>